<sequence length="149" mass="16855">MKRFVFTLAVTALFAAAGVNAQVYQWKDENGKTIYSDKPPIGAPGQPQKIHAPSPAASSATQKTLADRDLEFRKRQKESQESAEKAQKEQSASAEKQQYCDNTRRRLQALESGERISMHDDKGERYYMDDAQREKEITKARQDIGSNCR</sequence>
<keyword evidence="2" id="KW-0732">Signal</keyword>
<feature type="signal peptide" evidence="2">
    <location>
        <begin position="1"/>
        <end position="21"/>
    </location>
</feature>
<dbReference type="Pfam" id="PF13511">
    <property type="entry name" value="DUF4124"/>
    <property type="match status" value="1"/>
</dbReference>
<reference evidence="4 6" key="1">
    <citation type="submission" date="2016-06" db="EMBL/GenBank/DDBJ databases">
        <authorList>
            <person name="Kjaerup R.B."/>
            <person name="Dalgaard T.S."/>
            <person name="Juul-Madsen H.R."/>
        </authorList>
    </citation>
    <scope>NUCLEOTIDE SEQUENCE [LARGE SCALE GENOMIC DNA]</scope>
    <source>
        <strain evidence="4">2</strain>
    </source>
</reference>
<organism evidence="4 6">
    <name type="scientific">Candidatus Propionivibrio aalborgensis</name>
    <dbReference type="NCBI Taxonomy" id="1860101"/>
    <lineage>
        <taxon>Bacteria</taxon>
        <taxon>Pseudomonadati</taxon>
        <taxon>Pseudomonadota</taxon>
        <taxon>Betaproteobacteria</taxon>
        <taxon>Rhodocyclales</taxon>
        <taxon>Rhodocyclaceae</taxon>
        <taxon>Propionivibrio</taxon>
    </lineage>
</organism>
<feature type="region of interest" description="Disordered" evidence="1">
    <location>
        <begin position="32"/>
        <end position="134"/>
    </location>
</feature>
<evidence type="ECO:0000256" key="1">
    <source>
        <dbReference type="SAM" id="MobiDB-lite"/>
    </source>
</evidence>
<dbReference type="InterPro" id="IPR025392">
    <property type="entry name" value="DUF4124"/>
</dbReference>
<feature type="compositionally biased region" description="Polar residues" evidence="1">
    <location>
        <begin position="89"/>
        <end position="101"/>
    </location>
</feature>
<dbReference type="AlphaFoldDB" id="A0A1A8XFI3"/>
<evidence type="ECO:0000313" key="4">
    <source>
        <dbReference type="EMBL" id="SBT03944.1"/>
    </source>
</evidence>
<keyword evidence="6" id="KW-1185">Reference proteome</keyword>
<dbReference type="RefSeq" id="WP_186409606.1">
    <property type="nucleotide sequence ID" value="NZ_FLQY01000020.1"/>
</dbReference>
<accession>A0A1A8XFI3</accession>
<evidence type="ECO:0000259" key="3">
    <source>
        <dbReference type="Pfam" id="PF13511"/>
    </source>
</evidence>
<protein>
    <recommendedName>
        <fullName evidence="3">DUF4124 domain-containing protein</fullName>
    </recommendedName>
</protein>
<feature type="chain" id="PRO_5014535356" description="DUF4124 domain-containing protein" evidence="2">
    <location>
        <begin position="22"/>
        <end position="149"/>
    </location>
</feature>
<name>A0A1A8XFI3_9RHOO</name>
<feature type="domain" description="DUF4124" evidence="3">
    <location>
        <begin position="12"/>
        <end position="62"/>
    </location>
</feature>
<dbReference type="EMBL" id="FLQY01000021">
    <property type="protein sequence ID" value="SBT03954.1"/>
    <property type="molecule type" value="Genomic_DNA"/>
</dbReference>
<feature type="compositionally biased region" description="Basic and acidic residues" evidence="1">
    <location>
        <begin position="65"/>
        <end position="88"/>
    </location>
</feature>
<evidence type="ECO:0000313" key="5">
    <source>
        <dbReference type="EMBL" id="SBT03954.1"/>
    </source>
</evidence>
<evidence type="ECO:0000313" key="6">
    <source>
        <dbReference type="Proteomes" id="UP000199600"/>
    </source>
</evidence>
<evidence type="ECO:0000256" key="2">
    <source>
        <dbReference type="SAM" id="SignalP"/>
    </source>
</evidence>
<dbReference type="EMBL" id="FLQY01000020">
    <property type="protein sequence ID" value="SBT03944.1"/>
    <property type="molecule type" value="Genomic_DNA"/>
</dbReference>
<feature type="compositionally biased region" description="Basic and acidic residues" evidence="1">
    <location>
        <begin position="112"/>
        <end position="134"/>
    </location>
</feature>
<dbReference type="Proteomes" id="UP000199600">
    <property type="component" value="Unassembled WGS sequence"/>
</dbReference>
<gene>
    <name evidence="4" type="ORF">PROAA_1160003</name>
    <name evidence="5" type="ORF">PROAA_1170002</name>
</gene>
<proteinExistence type="predicted"/>